<dbReference type="PROSITE" id="PS00141">
    <property type="entry name" value="ASP_PROTEASE"/>
    <property type="match status" value="1"/>
</dbReference>
<reference evidence="1" key="1">
    <citation type="journal article" date="2014" name="Int. J. Syst. Evol. Microbiol.">
        <title>Complete genome sequence of Corynebacterium casei LMG S-19264T (=DSM 44701T), isolated from a smear-ripened cheese.</title>
        <authorList>
            <consortium name="US DOE Joint Genome Institute (JGI-PGF)"/>
            <person name="Walter F."/>
            <person name="Albersmeier A."/>
            <person name="Kalinowski J."/>
            <person name="Ruckert C."/>
        </authorList>
    </citation>
    <scope>NUCLEOTIDE SEQUENCE</scope>
    <source>
        <strain evidence="1">CGMCC 1.15425</strain>
    </source>
</reference>
<dbReference type="Gene3D" id="2.40.70.10">
    <property type="entry name" value="Acid Proteases"/>
    <property type="match status" value="1"/>
</dbReference>
<dbReference type="AlphaFoldDB" id="A0A916QMG6"/>
<protein>
    <recommendedName>
        <fullName evidence="3">Peptidase A2 domain-containing protein</fullName>
    </recommendedName>
</protein>
<dbReference type="EMBL" id="BMIY01000010">
    <property type="protein sequence ID" value="GFZ80209.1"/>
    <property type="molecule type" value="Genomic_DNA"/>
</dbReference>
<evidence type="ECO:0000313" key="2">
    <source>
        <dbReference type="Proteomes" id="UP000627715"/>
    </source>
</evidence>
<dbReference type="SUPFAM" id="SSF50630">
    <property type="entry name" value="Acid proteases"/>
    <property type="match status" value="1"/>
</dbReference>
<dbReference type="Pfam" id="PF13975">
    <property type="entry name" value="gag-asp_proteas"/>
    <property type="match status" value="1"/>
</dbReference>
<dbReference type="Proteomes" id="UP000627715">
    <property type="component" value="Unassembled WGS sequence"/>
</dbReference>
<evidence type="ECO:0008006" key="3">
    <source>
        <dbReference type="Google" id="ProtNLM"/>
    </source>
</evidence>
<dbReference type="InterPro" id="IPR001969">
    <property type="entry name" value="Aspartic_peptidase_AS"/>
</dbReference>
<dbReference type="CDD" id="cd05483">
    <property type="entry name" value="retropepsin_like_bacteria"/>
    <property type="match status" value="1"/>
</dbReference>
<dbReference type="OrthoDB" id="9179511at2"/>
<keyword evidence="2" id="KW-1185">Reference proteome</keyword>
<dbReference type="GO" id="GO:0006508">
    <property type="term" value="P:proteolysis"/>
    <property type="evidence" value="ECO:0007669"/>
    <property type="project" value="InterPro"/>
</dbReference>
<comment type="caution">
    <text evidence="1">The sequence shown here is derived from an EMBL/GenBank/DDBJ whole genome shotgun (WGS) entry which is preliminary data.</text>
</comment>
<proteinExistence type="predicted"/>
<dbReference type="RefSeq" id="WP_157885597.1">
    <property type="nucleotide sequence ID" value="NZ_LWHM01000003.1"/>
</dbReference>
<reference evidence="1" key="2">
    <citation type="submission" date="2020-09" db="EMBL/GenBank/DDBJ databases">
        <authorList>
            <person name="Sun Q."/>
            <person name="Zhou Y."/>
        </authorList>
    </citation>
    <scope>NUCLEOTIDE SEQUENCE</scope>
    <source>
        <strain evidence="1">CGMCC 1.15425</strain>
    </source>
</reference>
<dbReference type="GO" id="GO:0004190">
    <property type="term" value="F:aspartic-type endopeptidase activity"/>
    <property type="evidence" value="ECO:0007669"/>
    <property type="project" value="InterPro"/>
</dbReference>
<accession>A0A916QMG6</accession>
<gene>
    <name evidence="1" type="ORF">GCM10011403_24230</name>
</gene>
<organism evidence="1 2">
    <name type="scientific">Pseudohongiella nitratireducens</name>
    <dbReference type="NCBI Taxonomy" id="1768907"/>
    <lineage>
        <taxon>Bacteria</taxon>
        <taxon>Pseudomonadati</taxon>
        <taxon>Pseudomonadota</taxon>
        <taxon>Gammaproteobacteria</taxon>
        <taxon>Pseudomonadales</taxon>
        <taxon>Pseudohongiellaceae</taxon>
        <taxon>Pseudohongiella</taxon>
    </lineage>
</organism>
<dbReference type="InterPro" id="IPR021109">
    <property type="entry name" value="Peptidase_aspartic_dom_sf"/>
</dbReference>
<name>A0A916QMG6_9GAMM</name>
<evidence type="ECO:0000313" key="1">
    <source>
        <dbReference type="EMBL" id="GFZ80209.1"/>
    </source>
</evidence>
<sequence>MLSKSQAETPAQASLDIIHSGDIPLTQTGAGSYTVNAVIGGIDAEFLLDTGASMVTVNTQFFEQLRDSTDVTRVKRVGARLASGKVEILDVYRVSSFLLNGACELGPLEIAVLPRGGRNLLGMNALQQAAPLNMSFTPPKMNLAGCMHRLEASL</sequence>
<dbReference type="InterPro" id="IPR034122">
    <property type="entry name" value="Retropepsin-like_bacterial"/>
</dbReference>